<accession>A0A1Z4F2Z2</accession>
<dbReference type="EMBL" id="AP018165">
    <property type="protein sequence ID" value="BAX99567.1"/>
    <property type="molecule type" value="Genomic_DNA"/>
</dbReference>
<dbReference type="InterPro" id="IPR050563">
    <property type="entry name" value="4-hydroxybenzoyl-CoA_TE"/>
</dbReference>
<dbReference type="PANTHER" id="PTHR31793">
    <property type="entry name" value="4-HYDROXYBENZOYL-COA THIOESTERASE FAMILY MEMBER"/>
    <property type="match status" value="1"/>
</dbReference>
<gene>
    <name evidence="3" type="ORF">MSTE_04273</name>
</gene>
<dbReference type="InterPro" id="IPR049427">
    <property type="entry name" value="Acyl-ACP_TE_C"/>
</dbReference>
<dbReference type="InterPro" id="IPR029069">
    <property type="entry name" value="HotDog_dom_sf"/>
</dbReference>
<dbReference type="Proteomes" id="UP000217954">
    <property type="component" value="Chromosome"/>
</dbReference>
<dbReference type="Pfam" id="PF20791">
    <property type="entry name" value="Acyl-ACP_TE_C"/>
    <property type="match status" value="1"/>
</dbReference>
<dbReference type="Pfam" id="PF01643">
    <property type="entry name" value="Acyl-ACP_TE"/>
    <property type="match status" value="1"/>
</dbReference>
<dbReference type="GO" id="GO:0006633">
    <property type="term" value="P:fatty acid biosynthetic process"/>
    <property type="evidence" value="ECO:0007669"/>
    <property type="project" value="InterPro"/>
</dbReference>
<keyword evidence="4" id="KW-1185">Reference proteome</keyword>
<name>A0A1Z4F2Z2_9MYCO</name>
<dbReference type="GO" id="GO:0047617">
    <property type="term" value="F:fatty acyl-CoA hydrolase activity"/>
    <property type="evidence" value="ECO:0007669"/>
    <property type="project" value="TreeGrafter"/>
</dbReference>
<evidence type="ECO:0000259" key="1">
    <source>
        <dbReference type="Pfam" id="PF01643"/>
    </source>
</evidence>
<evidence type="ECO:0008006" key="5">
    <source>
        <dbReference type="Google" id="ProtNLM"/>
    </source>
</evidence>
<dbReference type="PANTHER" id="PTHR31793:SF24">
    <property type="entry name" value="LONG-CHAIN ACYL-COA THIOESTERASE FADM"/>
    <property type="match status" value="1"/>
</dbReference>
<proteinExistence type="predicted"/>
<evidence type="ECO:0000313" key="4">
    <source>
        <dbReference type="Proteomes" id="UP000217954"/>
    </source>
</evidence>
<reference evidence="3 4" key="2">
    <citation type="journal article" date="2017" name="Int. J. Syst. Evol. Microbiol.">
        <title>Mycobacterium stephanolepidis sp. nov., a rapidly growing species related to Mycobacterium chelonae, isolated from marine teleost fish, Stephanolepis cirrhifer.</title>
        <authorList>
            <person name="Fukano H."/>
            <person name="Wada S."/>
            <person name="Kurata O."/>
            <person name="Katayama K."/>
            <person name="Fujiwara N."/>
            <person name="Hoshino Y."/>
        </authorList>
    </citation>
    <scope>NUCLEOTIDE SEQUENCE [LARGE SCALE GENOMIC DNA]</scope>
    <source>
        <strain evidence="3 4">NJB0901</strain>
    </source>
</reference>
<dbReference type="AlphaFoldDB" id="A0A1Z4F2Z2"/>
<dbReference type="InterPro" id="IPR002864">
    <property type="entry name" value="Acyl-ACP_thioesterase_NHD"/>
</dbReference>
<dbReference type="SUPFAM" id="SSF54637">
    <property type="entry name" value="Thioesterase/thiol ester dehydrase-isomerase"/>
    <property type="match status" value="2"/>
</dbReference>
<evidence type="ECO:0000259" key="2">
    <source>
        <dbReference type="Pfam" id="PF20791"/>
    </source>
</evidence>
<evidence type="ECO:0000313" key="3">
    <source>
        <dbReference type="EMBL" id="BAX99567.1"/>
    </source>
</evidence>
<protein>
    <recommendedName>
        <fullName evidence="5">Acyl-ACP thioesterase</fullName>
    </recommendedName>
</protein>
<sequence length="292" mass="32915">MDCEECAVDAVSVVPGAGVTSRKDRTVSVEASTGLDKDMMPVPHAHPHVYEGRWPVRIADVDSGGRLRLDGAARHIQDIGQDHLRGVEAEDSHPHWIVRRTMIDVIRPIEFREALWLRRWCSATSNRWCQMRVRVDGRAGGLIESEAFWIHISRETQGPARIEDDFLATVASTTEVDRLRWKPYNKPGNRETATDIRDFPVRFTDMDLFDHMNNSVYWSIVEDHLSRNPELLSGPYRVSLEHDSAVSLGDKLEIITNVYEDGTELGVPGRGVTTLTYVVGDDVKALASIFAR</sequence>
<dbReference type="Gene3D" id="3.10.129.10">
    <property type="entry name" value="Hotdog Thioesterase"/>
    <property type="match status" value="1"/>
</dbReference>
<feature type="domain" description="Acyl-ACP thioesterase-like C-terminal" evidence="2">
    <location>
        <begin position="191"/>
        <end position="261"/>
    </location>
</feature>
<organism evidence="3 4">
    <name type="scientific">[Mycobacterium] stephanolepidis</name>
    <dbReference type="NCBI Taxonomy" id="1520670"/>
    <lineage>
        <taxon>Bacteria</taxon>
        <taxon>Bacillati</taxon>
        <taxon>Actinomycetota</taxon>
        <taxon>Actinomycetes</taxon>
        <taxon>Mycobacteriales</taxon>
        <taxon>Mycobacteriaceae</taxon>
        <taxon>Mycobacteroides</taxon>
    </lineage>
</organism>
<reference evidence="4" key="1">
    <citation type="journal article" date="2017" name="Genome Announc.">
        <title>Complete Genome Sequence of Mycobacterium stephanolepidis.</title>
        <authorList>
            <person name="Fukano H."/>
            <person name="Yoshida M."/>
            <person name="Katayama Y."/>
            <person name="Omatsu T."/>
            <person name="Mizutani T."/>
            <person name="Kurata O."/>
            <person name="Wada S."/>
            <person name="Hoshino Y."/>
        </authorList>
    </citation>
    <scope>NUCLEOTIDE SEQUENCE [LARGE SCALE GENOMIC DNA]</scope>
    <source>
        <strain evidence="4">NJB0901</strain>
    </source>
</reference>
<feature type="domain" description="Acyl-ACP thioesterase N-terminal hotdog" evidence="1">
    <location>
        <begin position="48"/>
        <end position="169"/>
    </location>
</feature>
<dbReference type="KEGG" id="mste:MSTE_04273"/>